<dbReference type="InterPro" id="IPR015915">
    <property type="entry name" value="Kelch-typ_b-propeller"/>
</dbReference>
<dbReference type="InterPro" id="IPR006652">
    <property type="entry name" value="Kelch_1"/>
</dbReference>
<organism evidence="2 3">
    <name type="scientific">Bagarius yarrelli</name>
    <name type="common">Goonch</name>
    <name type="synonym">Bagrus yarrelli</name>
    <dbReference type="NCBI Taxonomy" id="175774"/>
    <lineage>
        <taxon>Eukaryota</taxon>
        <taxon>Metazoa</taxon>
        <taxon>Chordata</taxon>
        <taxon>Craniata</taxon>
        <taxon>Vertebrata</taxon>
        <taxon>Euteleostomi</taxon>
        <taxon>Actinopterygii</taxon>
        <taxon>Neopterygii</taxon>
        <taxon>Teleostei</taxon>
        <taxon>Ostariophysi</taxon>
        <taxon>Siluriformes</taxon>
        <taxon>Sisoridae</taxon>
        <taxon>Sisorinae</taxon>
        <taxon>Bagarius</taxon>
    </lineage>
</organism>
<dbReference type="Proteomes" id="UP000319801">
    <property type="component" value="Unassembled WGS sequence"/>
</dbReference>
<evidence type="ECO:0000313" key="3">
    <source>
        <dbReference type="Proteomes" id="UP000319801"/>
    </source>
</evidence>
<dbReference type="SUPFAM" id="SSF117281">
    <property type="entry name" value="Kelch motif"/>
    <property type="match status" value="1"/>
</dbReference>
<accession>A0A556V4T2</accession>
<dbReference type="InterPro" id="IPR052392">
    <property type="entry name" value="Kelch-BTB_domain-containing"/>
</dbReference>
<keyword evidence="3" id="KW-1185">Reference proteome</keyword>
<dbReference type="AlphaFoldDB" id="A0A556V4T2"/>
<dbReference type="PANTHER" id="PTHR46375">
    <property type="entry name" value="KELCH REPEAT AND BTB DOMAIN-CONTAINING PROTEIN 13-RELATED"/>
    <property type="match status" value="1"/>
</dbReference>
<sequence>MLIARFGHGSAEFRHCLYVVGGHTAATGCLPASPSVSLKQVEQFEPVANKWSMVAPLREGVSNAAVVSVKLKLFAFGGTSVTHDKLPKVQCYDPVGKPLDCPSILPTAMALHSSSCCFGQPDFRHGWRHRVFSLLGVQI</sequence>
<dbReference type="PROSITE" id="PS51257">
    <property type="entry name" value="PROKAR_LIPOPROTEIN"/>
    <property type="match status" value="1"/>
</dbReference>
<gene>
    <name evidence="2" type="ORF">Baya_13050</name>
</gene>
<keyword evidence="1" id="KW-0880">Kelch repeat</keyword>
<dbReference type="EMBL" id="VCAZ01000121">
    <property type="protein sequence ID" value="TSU88977.1"/>
    <property type="molecule type" value="Genomic_DNA"/>
</dbReference>
<protein>
    <submittedName>
        <fullName evidence="2">Ectoderm-neural cortex protein 1</fullName>
    </submittedName>
</protein>
<name>A0A556V4T2_BAGYA</name>
<dbReference type="SMART" id="SM00612">
    <property type="entry name" value="Kelch"/>
    <property type="match status" value="1"/>
</dbReference>
<dbReference type="PANTHER" id="PTHR46375:SF3">
    <property type="entry name" value="KELCH REPEAT AND BTB DOMAIN-CONTAINING PROTEIN 13"/>
    <property type="match status" value="1"/>
</dbReference>
<proteinExistence type="predicted"/>
<dbReference type="Pfam" id="PF01344">
    <property type="entry name" value="Kelch_1"/>
    <property type="match status" value="2"/>
</dbReference>
<evidence type="ECO:0000313" key="2">
    <source>
        <dbReference type="EMBL" id="TSU88977.1"/>
    </source>
</evidence>
<evidence type="ECO:0000256" key="1">
    <source>
        <dbReference type="ARBA" id="ARBA00022441"/>
    </source>
</evidence>
<reference evidence="2 3" key="1">
    <citation type="journal article" date="2019" name="Genome Biol. Evol.">
        <title>Whole-Genome Sequencing of the Giant Devil Catfish, Bagarius yarrelli.</title>
        <authorList>
            <person name="Jiang W."/>
            <person name="Lv Y."/>
            <person name="Cheng L."/>
            <person name="Yang K."/>
            <person name="Chao B."/>
            <person name="Wang X."/>
            <person name="Li Y."/>
            <person name="Pan X."/>
            <person name="You X."/>
            <person name="Zhang Y."/>
            <person name="Yang J."/>
            <person name="Li J."/>
            <person name="Zhang X."/>
            <person name="Liu S."/>
            <person name="Sun C."/>
            <person name="Yang J."/>
            <person name="Shi Q."/>
        </authorList>
    </citation>
    <scope>NUCLEOTIDE SEQUENCE [LARGE SCALE GENOMIC DNA]</scope>
    <source>
        <strain evidence="2">JWS20170419001</strain>
        <tissue evidence="2">Muscle</tissue>
    </source>
</reference>
<comment type="caution">
    <text evidence="2">The sequence shown here is derived from an EMBL/GenBank/DDBJ whole genome shotgun (WGS) entry which is preliminary data.</text>
</comment>
<dbReference type="Gene3D" id="2.120.10.80">
    <property type="entry name" value="Kelch-type beta propeller"/>
    <property type="match status" value="1"/>
</dbReference>